<organism evidence="1">
    <name type="scientific">Rhizophora mucronata</name>
    <name type="common">Asiatic mangrove</name>
    <dbReference type="NCBI Taxonomy" id="61149"/>
    <lineage>
        <taxon>Eukaryota</taxon>
        <taxon>Viridiplantae</taxon>
        <taxon>Streptophyta</taxon>
        <taxon>Embryophyta</taxon>
        <taxon>Tracheophyta</taxon>
        <taxon>Spermatophyta</taxon>
        <taxon>Magnoliopsida</taxon>
        <taxon>eudicotyledons</taxon>
        <taxon>Gunneridae</taxon>
        <taxon>Pentapetalae</taxon>
        <taxon>rosids</taxon>
        <taxon>fabids</taxon>
        <taxon>Malpighiales</taxon>
        <taxon>Rhizophoraceae</taxon>
        <taxon>Rhizophora</taxon>
    </lineage>
</organism>
<protein>
    <submittedName>
        <fullName evidence="1">Uncharacterized protein</fullName>
    </submittedName>
</protein>
<evidence type="ECO:0000313" key="1">
    <source>
        <dbReference type="EMBL" id="MBX43201.1"/>
    </source>
</evidence>
<reference evidence="1" key="1">
    <citation type="submission" date="2018-02" db="EMBL/GenBank/DDBJ databases">
        <title>Rhizophora mucronata_Transcriptome.</title>
        <authorList>
            <person name="Meera S.P."/>
            <person name="Sreeshan A."/>
            <person name="Augustine A."/>
        </authorList>
    </citation>
    <scope>NUCLEOTIDE SEQUENCE</scope>
    <source>
        <tissue evidence="1">Leaf</tissue>
    </source>
</reference>
<sequence length="24" mass="2960">MIDYCMSILTSCLLFLWLNCYEFH</sequence>
<dbReference type="EMBL" id="GGEC01062717">
    <property type="protein sequence ID" value="MBX43201.1"/>
    <property type="molecule type" value="Transcribed_RNA"/>
</dbReference>
<dbReference type="AlphaFoldDB" id="A0A2P2NL15"/>
<proteinExistence type="predicted"/>
<name>A0A2P2NL15_RHIMU</name>
<accession>A0A2P2NL15</accession>